<accession>A0AAW0WEJ3</accession>
<name>A0AAW0WEJ3_CHEQU</name>
<keyword evidence="2" id="KW-1185">Reference proteome</keyword>
<organism evidence="1 2">
    <name type="scientific">Cherax quadricarinatus</name>
    <name type="common">Australian red claw crayfish</name>
    <dbReference type="NCBI Taxonomy" id="27406"/>
    <lineage>
        <taxon>Eukaryota</taxon>
        <taxon>Metazoa</taxon>
        <taxon>Ecdysozoa</taxon>
        <taxon>Arthropoda</taxon>
        <taxon>Crustacea</taxon>
        <taxon>Multicrustacea</taxon>
        <taxon>Malacostraca</taxon>
        <taxon>Eumalacostraca</taxon>
        <taxon>Eucarida</taxon>
        <taxon>Decapoda</taxon>
        <taxon>Pleocyemata</taxon>
        <taxon>Astacidea</taxon>
        <taxon>Parastacoidea</taxon>
        <taxon>Parastacidae</taxon>
        <taxon>Cherax</taxon>
    </lineage>
</organism>
<dbReference type="EMBL" id="JARKIK010000082">
    <property type="protein sequence ID" value="KAK8725680.1"/>
    <property type="molecule type" value="Genomic_DNA"/>
</dbReference>
<comment type="caution">
    <text evidence="1">The sequence shown here is derived from an EMBL/GenBank/DDBJ whole genome shotgun (WGS) entry which is preliminary data.</text>
</comment>
<evidence type="ECO:0000313" key="1">
    <source>
        <dbReference type="EMBL" id="KAK8725680.1"/>
    </source>
</evidence>
<reference evidence="1 2" key="1">
    <citation type="journal article" date="2024" name="BMC Genomics">
        <title>Genome assembly of redclaw crayfish (Cherax quadricarinatus) provides insights into its immune adaptation and hypoxia tolerance.</title>
        <authorList>
            <person name="Liu Z."/>
            <person name="Zheng J."/>
            <person name="Li H."/>
            <person name="Fang K."/>
            <person name="Wang S."/>
            <person name="He J."/>
            <person name="Zhou D."/>
            <person name="Weng S."/>
            <person name="Chi M."/>
            <person name="Gu Z."/>
            <person name="He J."/>
            <person name="Li F."/>
            <person name="Wang M."/>
        </authorList>
    </citation>
    <scope>NUCLEOTIDE SEQUENCE [LARGE SCALE GENOMIC DNA]</scope>
    <source>
        <strain evidence="1">ZL_2023a</strain>
    </source>
</reference>
<proteinExistence type="predicted"/>
<dbReference type="AlphaFoldDB" id="A0AAW0WEJ3"/>
<gene>
    <name evidence="1" type="ORF">OTU49_010687</name>
</gene>
<protein>
    <submittedName>
        <fullName evidence="1">Uncharacterized protein</fullName>
    </submittedName>
</protein>
<dbReference type="Proteomes" id="UP001445076">
    <property type="component" value="Unassembled WGS sequence"/>
</dbReference>
<evidence type="ECO:0000313" key="2">
    <source>
        <dbReference type="Proteomes" id="UP001445076"/>
    </source>
</evidence>
<sequence>MPISHPTPLLHLSLTPPLHPQYPHTHHHPPSTTAPIFTPIPPSPTFIATAPIFTPTPPTITPLPLTCLPPTVTYTINSPALPTLKIPALTNCLLPSTCR</sequence>